<keyword evidence="4" id="KW-0472">Membrane</keyword>
<accession>A0ABU3GW94</accession>
<keyword evidence="3" id="KW-0732">Signal</keyword>
<comment type="similarity">
    <text evidence="2">Belongs to the SusD family.</text>
</comment>
<proteinExistence type="inferred from homology"/>
<evidence type="ECO:0000259" key="7">
    <source>
        <dbReference type="Pfam" id="PF14322"/>
    </source>
</evidence>
<dbReference type="Pfam" id="PF07980">
    <property type="entry name" value="SusD_RagB"/>
    <property type="match status" value="1"/>
</dbReference>
<dbReference type="RefSeq" id="WP_311950080.1">
    <property type="nucleotide sequence ID" value="NZ_JAVLVU010000001.1"/>
</dbReference>
<evidence type="ECO:0000313" key="9">
    <source>
        <dbReference type="Proteomes" id="UP001258315"/>
    </source>
</evidence>
<evidence type="ECO:0000256" key="4">
    <source>
        <dbReference type="ARBA" id="ARBA00023136"/>
    </source>
</evidence>
<evidence type="ECO:0008006" key="10">
    <source>
        <dbReference type="Google" id="ProtNLM"/>
    </source>
</evidence>
<feature type="domain" description="RagB/SusD" evidence="6">
    <location>
        <begin position="415"/>
        <end position="603"/>
    </location>
</feature>
<evidence type="ECO:0000313" key="8">
    <source>
        <dbReference type="EMBL" id="MDT3403252.1"/>
    </source>
</evidence>
<evidence type="ECO:0000256" key="1">
    <source>
        <dbReference type="ARBA" id="ARBA00004442"/>
    </source>
</evidence>
<evidence type="ECO:0000256" key="2">
    <source>
        <dbReference type="ARBA" id="ARBA00006275"/>
    </source>
</evidence>
<comment type="caution">
    <text evidence="8">The sequence shown here is derived from an EMBL/GenBank/DDBJ whole genome shotgun (WGS) entry which is preliminary data.</text>
</comment>
<dbReference type="Proteomes" id="UP001258315">
    <property type="component" value="Unassembled WGS sequence"/>
</dbReference>
<evidence type="ECO:0000256" key="3">
    <source>
        <dbReference type="ARBA" id="ARBA00022729"/>
    </source>
</evidence>
<reference evidence="9" key="1">
    <citation type="submission" date="2023-07" db="EMBL/GenBank/DDBJ databases">
        <title>Functional and genomic diversity of the sorghum phyllosphere microbiome.</title>
        <authorList>
            <person name="Shade A."/>
        </authorList>
    </citation>
    <scope>NUCLEOTIDE SEQUENCE [LARGE SCALE GENOMIC DNA]</scope>
    <source>
        <strain evidence="9">SORGH_AS_0422</strain>
    </source>
</reference>
<gene>
    <name evidence="8" type="ORF">QE417_002324</name>
</gene>
<dbReference type="EMBL" id="JAVLVU010000001">
    <property type="protein sequence ID" value="MDT3403252.1"/>
    <property type="molecule type" value="Genomic_DNA"/>
</dbReference>
<dbReference type="InterPro" id="IPR011990">
    <property type="entry name" value="TPR-like_helical_dom_sf"/>
</dbReference>
<dbReference type="Gene3D" id="1.25.40.390">
    <property type="match status" value="1"/>
</dbReference>
<protein>
    <recommendedName>
        <fullName evidence="10">RagB/SusD family nutrient uptake outer membrane protein</fullName>
    </recommendedName>
</protein>
<dbReference type="SUPFAM" id="SSF48452">
    <property type="entry name" value="TPR-like"/>
    <property type="match status" value="1"/>
</dbReference>
<evidence type="ECO:0000256" key="5">
    <source>
        <dbReference type="ARBA" id="ARBA00023237"/>
    </source>
</evidence>
<dbReference type="InterPro" id="IPR012944">
    <property type="entry name" value="SusD_RagB_dom"/>
</dbReference>
<keyword evidence="5" id="KW-0998">Cell outer membrane</keyword>
<organism evidence="8 9">
    <name type="scientific">Mucilaginibacter terrae</name>
    <dbReference type="NCBI Taxonomy" id="1955052"/>
    <lineage>
        <taxon>Bacteria</taxon>
        <taxon>Pseudomonadati</taxon>
        <taxon>Bacteroidota</taxon>
        <taxon>Sphingobacteriia</taxon>
        <taxon>Sphingobacteriales</taxon>
        <taxon>Sphingobacteriaceae</taxon>
        <taxon>Mucilaginibacter</taxon>
    </lineage>
</organism>
<evidence type="ECO:0000259" key="6">
    <source>
        <dbReference type="Pfam" id="PF07980"/>
    </source>
</evidence>
<sequence length="658" mass="73911">MKRINKFIYSTLAVAGLLTAPTSCKKSFLDEERITSLTTADFQTTFGLDGLSIGMYQFLRFSYNNEWGYSTTEYGTDEFCVGGDRIRQFLNSYDASFNTLNGDVATIWDNCYGNINSANIMIENVPVYYTGANKDTRLGEGHFMRAFDYFKLVNQFGGVPLKLATTPGIVEEFTRASAQEVWTQIIADFTQAYNLLPPTPAERGRITKWAAAHYLAKAYLYRASEMNNAWNASTKENDLKEAIRYADLVINSGRHSLATNFRDLWNFTTPDGANETNSEIILSAEFSNNSSTAGRYGNRTHLYFPSIYQSLPGMTRDLAGGREFQRLRSTEYAMDVYDRTNDSRFWKSFKTSYACNNPSTAPRWDAATAPTPAQIGQPKFTANQQSILYIVNSAGDTRYTADNIKFRAPLMYVRYFNGQPLNYRGGHGNYTVNQYLTLSKYHDGSRNAVASEFGQRDAILARLAETYLIAAEANGRLGNYAAALPYLNRVRDRAAYTEGEDRGAYVDGGIAYRTNSVVNQASPSSFSDRNTYYESNNIPNTATSSTLSAMHLNSIGDVLNSPRDFYTELGVSSDSDRFIAFILNERSRELIGEMMRWEDLARTRTLITRATVFNDEAQPVAPKHLLRPIPQTSYLDIIKKNGTPLTPAEKAEQQNPGW</sequence>
<name>A0ABU3GW94_9SPHI</name>
<feature type="domain" description="SusD-like N-terminal" evidence="7">
    <location>
        <begin position="28"/>
        <end position="220"/>
    </location>
</feature>
<keyword evidence="9" id="KW-1185">Reference proteome</keyword>
<comment type="subcellular location">
    <subcellularLocation>
        <location evidence="1">Cell outer membrane</location>
    </subcellularLocation>
</comment>
<dbReference type="Pfam" id="PF14322">
    <property type="entry name" value="SusD-like_3"/>
    <property type="match status" value="1"/>
</dbReference>
<dbReference type="InterPro" id="IPR033985">
    <property type="entry name" value="SusD-like_N"/>
</dbReference>